<keyword evidence="1" id="KW-0732">Signal</keyword>
<keyword evidence="3" id="KW-1185">Reference proteome</keyword>
<sequence length="102" mass="11101">MKAISRTILFTMFAAASSFAMAEQNSDQVIQRHKEAKPVLKALLEEGKVLSVGPAGATGKSGVMQRSKYDGRPQTFEIKIRTPDDVTHIVEFRGLPLGLNNG</sequence>
<name>A0A5R9QA62_9GAMM</name>
<evidence type="ECO:0000313" key="3">
    <source>
        <dbReference type="Proteomes" id="UP000306753"/>
    </source>
</evidence>
<reference evidence="2 3" key="1">
    <citation type="journal article" date="2017" name="Eur. J. Clin. Microbiol. Infect. Dis.">
        <title>Uncommonly isolated clinical Pseudomonas: identification and phylogenetic assignation.</title>
        <authorList>
            <person name="Mulet M."/>
            <person name="Gomila M."/>
            <person name="Ramirez A."/>
            <person name="Cardew S."/>
            <person name="Moore E.R."/>
            <person name="Lalucat J."/>
            <person name="Garcia-Valdes E."/>
        </authorList>
    </citation>
    <scope>NUCLEOTIDE SEQUENCE [LARGE SCALE GENOMIC DNA]</scope>
    <source>
        <strain evidence="2 3">SD129</strain>
    </source>
</reference>
<dbReference type="Proteomes" id="UP000306753">
    <property type="component" value="Unassembled WGS sequence"/>
</dbReference>
<gene>
    <name evidence="2" type="ORF">DN820_18125</name>
</gene>
<dbReference type="RefSeq" id="WP_138412497.1">
    <property type="nucleotide sequence ID" value="NZ_QLAG01000028.1"/>
</dbReference>
<dbReference type="EMBL" id="QLAG01000028">
    <property type="protein sequence ID" value="TLX62009.1"/>
    <property type="molecule type" value="Genomic_DNA"/>
</dbReference>
<dbReference type="AlphaFoldDB" id="A0A5R9QA62"/>
<evidence type="ECO:0000256" key="1">
    <source>
        <dbReference type="SAM" id="SignalP"/>
    </source>
</evidence>
<feature type="chain" id="PRO_5024398786" evidence="1">
    <location>
        <begin position="23"/>
        <end position="102"/>
    </location>
</feature>
<accession>A0A5R9QA62</accession>
<protein>
    <submittedName>
        <fullName evidence="2">Uncharacterized protein</fullName>
    </submittedName>
</protein>
<feature type="signal peptide" evidence="1">
    <location>
        <begin position="1"/>
        <end position="22"/>
    </location>
</feature>
<organism evidence="2 3">
    <name type="scientific">Stutzerimonas nosocomialis</name>
    <dbReference type="NCBI Taxonomy" id="1056496"/>
    <lineage>
        <taxon>Bacteria</taxon>
        <taxon>Pseudomonadati</taxon>
        <taxon>Pseudomonadota</taxon>
        <taxon>Gammaproteobacteria</taxon>
        <taxon>Pseudomonadales</taxon>
        <taxon>Pseudomonadaceae</taxon>
        <taxon>Stutzerimonas</taxon>
    </lineage>
</organism>
<proteinExistence type="predicted"/>
<comment type="caution">
    <text evidence="2">The sequence shown here is derived from an EMBL/GenBank/DDBJ whole genome shotgun (WGS) entry which is preliminary data.</text>
</comment>
<evidence type="ECO:0000313" key="2">
    <source>
        <dbReference type="EMBL" id="TLX62009.1"/>
    </source>
</evidence>